<evidence type="ECO:0000313" key="1">
    <source>
        <dbReference type="EMBL" id="HGY94911.1"/>
    </source>
</evidence>
<protein>
    <submittedName>
        <fullName evidence="1">Uncharacterized protein</fullName>
    </submittedName>
</protein>
<sequence>MTTCVLVTWITYFLLPERQEEREIAIIPVQSPLIRWNDVAQALGHSTPRVAIGASSGFFLQDVERVVDRVLARNNQLDAANSSTKAG</sequence>
<accession>A0A7V4XTW3</accession>
<organism evidence="1">
    <name type="scientific">Acidobacterium capsulatum</name>
    <dbReference type="NCBI Taxonomy" id="33075"/>
    <lineage>
        <taxon>Bacteria</taxon>
        <taxon>Pseudomonadati</taxon>
        <taxon>Acidobacteriota</taxon>
        <taxon>Terriglobia</taxon>
        <taxon>Terriglobales</taxon>
        <taxon>Acidobacteriaceae</taxon>
        <taxon>Acidobacterium</taxon>
    </lineage>
</organism>
<gene>
    <name evidence="1" type="ORF">ENW50_09555</name>
</gene>
<name>A0A7V4XTW3_9BACT</name>
<dbReference type="EMBL" id="DTKL01000060">
    <property type="protein sequence ID" value="HGY94911.1"/>
    <property type="molecule type" value="Genomic_DNA"/>
</dbReference>
<reference evidence="1" key="1">
    <citation type="journal article" date="2020" name="mSystems">
        <title>Genome- and Community-Level Interaction Insights into Carbon Utilization and Element Cycling Functions of Hydrothermarchaeota in Hydrothermal Sediment.</title>
        <authorList>
            <person name="Zhou Z."/>
            <person name="Liu Y."/>
            <person name="Xu W."/>
            <person name="Pan J."/>
            <person name="Luo Z.H."/>
            <person name="Li M."/>
        </authorList>
    </citation>
    <scope>NUCLEOTIDE SEQUENCE [LARGE SCALE GENOMIC DNA]</scope>
    <source>
        <strain evidence="1">SpSt-855</strain>
    </source>
</reference>
<dbReference type="AlphaFoldDB" id="A0A7V4XTW3"/>
<proteinExistence type="predicted"/>
<comment type="caution">
    <text evidence="1">The sequence shown here is derived from an EMBL/GenBank/DDBJ whole genome shotgun (WGS) entry which is preliminary data.</text>
</comment>